<dbReference type="SUPFAM" id="SSF53041">
    <property type="entry name" value="Resolvase-like"/>
    <property type="match status" value="1"/>
</dbReference>
<evidence type="ECO:0000313" key="6">
    <source>
        <dbReference type="EMBL" id="SFV71617.1"/>
    </source>
</evidence>
<gene>
    <name evidence="6" type="ORF">MNB_SV-13-1922</name>
</gene>
<dbReference type="FunFam" id="3.40.50.1390:FF:000001">
    <property type="entry name" value="DNA recombinase"/>
    <property type="match status" value="1"/>
</dbReference>
<dbReference type="GO" id="GO:0015074">
    <property type="term" value="P:DNA integration"/>
    <property type="evidence" value="ECO:0007669"/>
    <property type="project" value="UniProtKB-KW"/>
</dbReference>
<dbReference type="PANTHER" id="PTHR30461:SF26">
    <property type="entry name" value="RESOLVASE HOMOLOG YNEB"/>
    <property type="match status" value="1"/>
</dbReference>
<dbReference type="GO" id="GO:0003677">
    <property type="term" value="F:DNA binding"/>
    <property type="evidence" value="ECO:0007669"/>
    <property type="project" value="UniProtKB-KW"/>
</dbReference>
<dbReference type="Gene3D" id="3.40.50.1390">
    <property type="entry name" value="Resolvase, N-terminal catalytic domain"/>
    <property type="match status" value="1"/>
</dbReference>
<keyword evidence="2" id="KW-0229">DNA integration</keyword>
<dbReference type="GO" id="GO:0000150">
    <property type="term" value="F:DNA strand exchange activity"/>
    <property type="evidence" value="ECO:0007669"/>
    <property type="project" value="InterPro"/>
</dbReference>
<comment type="similarity">
    <text evidence="1">Belongs to the site-specific recombinase resolvase family.</text>
</comment>
<dbReference type="InterPro" id="IPR006119">
    <property type="entry name" value="Resolv_N"/>
</dbReference>
<protein>
    <submittedName>
        <fullName evidence="6">Site-specific recombinase, resolvase family</fullName>
    </submittedName>
</protein>
<sequence>MKVGYARVSSTGQNLEAQIEILKRAGCEKIFQEKKSGTKRADRTELESALDFVREGDTFLVTRLDRCSRNTLDLYKILEFLKDKKVDFKATEQEFDTSTSTGKLMVGLLAVISEFEIDLRAERQAEGIKSAMARGVKFGAKRKMSDEQVIEAMELQKSGEFTNQQIADRFGVGRSTLLRYVGEWKRKQKI</sequence>
<dbReference type="Pfam" id="PF02796">
    <property type="entry name" value="HTH_7"/>
    <property type="match status" value="1"/>
</dbReference>
<evidence type="ECO:0000256" key="1">
    <source>
        <dbReference type="ARBA" id="ARBA00009913"/>
    </source>
</evidence>
<dbReference type="InterPro" id="IPR009057">
    <property type="entry name" value="Homeodomain-like_sf"/>
</dbReference>
<dbReference type="EMBL" id="FPHM01000283">
    <property type="protein sequence ID" value="SFV71617.1"/>
    <property type="molecule type" value="Genomic_DNA"/>
</dbReference>
<dbReference type="InterPro" id="IPR006118">
    <property type="entry name" value="Recombinase_CS"/>
</dbReference>
<dbReference type="InterPro" id="IPR050639">
    <property type="entry name" value="SSR_resolvase"/>
</dbReference>
<dbReference type="InterPro" id="IPR036162">
    <property type="entry name" value="Resolvase-like_N_sf"/>
</dbReference>
<dbReference type="Pfam" id="PF00239">
    <property type="entry name" value="Resolvase"/>
    <property type="match status" value="1"/>
</dbReference>
<keyword evidence="4" id="KW-0233">DNA recombination</keyword>
<dbReference type="PANTHER" id="PTHR30461">
    <property type="entry name" value="DNA-INVERTASE FROM LAMBDOID PROPHAGE"/>
    <property type="match status" value="1"/>
</dbReference>
<evidence type="ECO:0000256" key="2">
    <source>
        <dbReference type="ARBA" id="ARBA00022908"/>
    </source>
</evidence>
<organism evidence="6">
    <name type="scientific">hydrothermal vent metagenome</name>
    <dbReference type="NCBI Taxonomy" id="652676"/>
    <lineage>
        <taxon>unclassified sequences</taxon>
        <taxon>metagenomes</taxon>
        <taxon>ecological metagenomes</taxon>
    </lineage>
</organism>
<reference evidence="6" key="1">
    <citation type="submission" date="2016-10" db="EMBL/GenBank/DDBJ databases">
        <authorList>
            <person name="de Groot N.N."/>
        </authorList>
    </citation>
    <scope>NUCLEOTIDE SEQUENCE</scope>
</reference>
<evidence type="ECO:0000259" key="5">
    <source>
        <dbReference type="PROSITE" id="PS51736"/>
    </source>
</evidence>
<feature type="domain" description="Resolvase/invertase-type recombinase catalytic" evidence="5">
    <location>
        <begin position="1"/>
        <end position="135"/>
    </location>
</feature>
<dbReference type="Gene3D" id="1.10.10.60">
    <property type="entry name" value="Homeodomain-like"/>
    <property type="match status" value="1"/>
</dbReference>
<name>A0A1W1D123_9ZZZZ</name>
<dbReference type="CDD" id="cd00569">
    <property type="entry name" value="HTH_Hin_like"/>
    <property type="match status" value="1"/>
</dbReference>
<dbReference type="InterPro" id="IPR006120">
    <property type="entry name" value="Resolvase_HTH_dom"/>
</dbReference>
<proteinExistence type="inferred from homology"/>
<accession>A0A1W1D123</accession>
<dbReference type="PROSITE" id="PS00397">
    <property type="entry name" value="RECOMBINASES_1"/>
    <property type="match status" value="1"/>
</dbReference>
<evidence type="ECO:0000256" key="4">
    <source>
        <dbReference type="ARBA" id="ARBA00023172"/>
    </source>
</evidence>
<dbReference type="SUPFAM" id="SSF46689">
    <property type="entry name" value="Homeodomain-like"/>
    <property type="match status" value="1"/>
</dbReference>
<dbReference type="SMART" id="SM00857">
    <property type="entry name" value="Resolvase"/>
    <property type="match status" value="1"/>
</dbReference>
<dbReference type="AlphaFoldDB" id="A0A1W1D123"/>
<dbReference type="CDD" id="cd03768">
    <property type="entry name" value="SR_ResInv"/>
    <property type="match status" value="1"/>
</dbReference>
<dbReference type="PROSITE" id="PS51736">
    <property type="entry name" value="RECOMBINASES_3"/>
    <property type="match status" value="1"/>
</dbReference>
<evidence type="ECO:0000256" key="3">
    <source>
        <dbReference type="ARBA" id="ARBA00023125"/>
    </source>
</evidence>
<keyword evidence="3" id="KW-0238">DNA-binding</keyword>